<dbReference type="PROSITE" id="PS50885">
    <property type="entry name" value="HAMP"/>
    <property type="match status" value="1"/>
</dbReference>
<dbReference type="PROSITE" id="PS50109">
    <property type="entry name" value="HIS_KIN"/>
    <property type="match status" value="1"/>
</dbReference>
<dbReference type="EC" id="2.7.13.3" evidence="3"/>
<dbReference type="FunFam" id="1.10.287.130:FF:000001">
    <property type="entry name" value="Two-component sensor histidine kinase"/>
    <property type="match status" value="1"/>
</dbReference>
<accession>A0A3P3XJ75</accession>
<proteinExistence type="predicted"/>
<dbReference type="Pfam" id="PF00672">
    <property type="entry name" value="HAMP"/>
    <property type="match status" value="1"/>
</dbReference>
<dbReference type="SUPFAM" id="SSF47384">
    <property type="entry name" value="Homodimeric domain of signal transducing histidine kinase"/>
    <property type="match status" value="1"/>
</dbReference>
<evidence type="ECO:0000256" key="3">
    <source>
        <dbReference type="ARBA" id="ARBA00012438"/>
    </source>
</evidence>
<organism evidence="14">
    <name type="scientific">uncultured spirochete</name>
    <dbReference type="NCBI Taxonomy" id="156406"/>
    <lineage>
        <taxon>Bacteria</taxon>
        <taxon>Pseudomonadati</taxon>
        <taxon>Spirochaetota</taxon>
        <taxon>Spirochaetia</taxon>
        <taxon>Spirochaetales</taxon>
        <taxon>environmental samples</taxon>
    </lineage>
</organism>
<dbReference type="Gene3D" id="6.10.340.10">
    <property type="match status" value="1"/>
</dbReference>
<keyword evidence="9" id="KW-0902">Two-component regulatory system</keyword>
<dbReference type="SMART" id="SM00304">
    <property type="entry name" value="HAMP"/>
    <property type="match status" value="1"/>
</dbReference>
<dbReference type="Gene3D" id="3.30.565.10">
    <property type="entry name" value="Histidine kinase-like ATPase, C-terminal domain"/>
    <property type="match status" value="1"/>
</dbReference>
<keyword evidence="4" id="KW-0597">Phosphoprotein</keyword>
<dbReference type="CDD" id="cd06225">
    <property type="entry name" value="HAMP"/>
    <property type="match status" value="1"/>
</dbReference>
<dbReference type="PRINTS" id="PR00344">
    <property type="entry name" value="BCTRLSENSOR"/>
</dbReference>
<evidence type="ECO:0000256" key="1">
    <source>
        <dbReference type="ARBA" id="ARBA00000085"/>
    </source>
</evidence>
<evidence type="ECO:0000313" key="14">
    <source>
        <dbReference type="EMBL" id="SLM13533.1"/>
    </source>
</evidence>
<feature type="domain" description="Histidine kinase" evidence="12">
    <location>
        <begin position="255"/>
        <end position="473"/>
    </location>
</feature>
<dbReference type="AlphaFoldDB" id="A0A3P3XJ75"/>
<keyword evidence="6 11" id="KW-0812">Transmembrane</keyword>
<dbReference type="EMBL" id="FWDM01000022">
    <property type="protein sequence ID" value="SLM13533.1"/>
    <property type="molecule type" value="Genomic_DNA"/>
</dbReference>
<dbReference type="InterPro" id="IPR036097">
    <property type="entry name" value="HisK_dim/P_sf"/>
</dbReference>
<sequence>MSKFHRSFSFRYRLTLWYIAVFSISLLAYQTFSYFELKANLISQMDAGLLSAMDQTIQNLDVENGNLALQNVEKTPIKPLSETQTALRIRILDADGNVIYSASGFPAIPIHQSALHALGDHSKPIYQTIQLGTEHYRVVTAVLIIAGTQTKNFLQIANSLSNIDKELSSFIVRFLVGLPFILLIAAAGGLFLANTALKPIVEMKNLAEHVREDRLSDRLHYQGPSDEFGSLAATFDSMLDRLEASFAREKRFSADAAHELKTPLTALKGKLEVALSRPRTAKEYEEALTNMKGDVERLISLSADLLLLSRMGNVALSSRAEKIDVGELLDSCVDQIITAFPDKHVTVKRNYEHHVEIEGVRDYLVRLFLNILDNAVKFSNTEVMLSISIKQVQARKAAVIEISDNGHGIPKSEIPFLFQPFYRVESDRSRLHGGAGLGLAIAHEIAEAHGGQIEISSAVGEGTRATVALPLSLKQ</sequence>
<gene>
    <name evidence="14" type="ORF">SPIROBIBN47_290098</name>
</gene>
<evidence type="ECO:0000256" key="2">
    <source>
        <dbReference type="ARBA" id="ARBA00004370"/>
    </source>
</evidence>
<evidence type="ECO:0000259" key="13">
    <source>
        <dbReference type="PROSITE" id="PS50885"/>
    </source>
</evidence>
<evidence type="ECO:0000256" key="11">
    <source>
        <dbReference type="SAM" id="Phobius"/>
    </source>
</evidence>
<dbReference type="InterPro" id="IPR003661">
    <property type="entry name" value="HisK_dim/P_dom"/>
</dbReference>
<dbReference type="CDD" id="cd00075">
    <property type="entry name" value="HATPase"/>
    <property type="match status" value="1"/>
</dbReference>
<dbReference type="InterPro" id="IPR003594">
    <property type="entry name" value="HATPase_dom"/>
</dbReference>
<evidence type="ECO:0000256" key="7">
    <source>
        <dbReference type="ARBA" id="ARBA00022777"/>
    </source>
</evidence>
<name>A0A3P3XJ75_9SPIR</name>
<reference evidence="14" key="1">
    <citation type="submission" date="2017-02" db="EMBL/GenBank/DDBJ databases">
        <authorList>
            <person name="Regsiter A."/>
            <person name="William W."/>
        </authorList>
    </citation>
    <scope>NUCLEOTIDE SEQUENCE</scope>
    <source>
        <strain evidence="14">Bib</strain>
    </source>
</reference>
<dbReference type="InterPro" id="IPR003660">
    <property type="entry name" value="HAMP_dom"/>
</dbReference>
<dbReference type="Pfam" id="PF00512">
    <property type="entry name" value="HisKA"/>
    <property type="match status" value="1"/>
</dbReference>
<dbReference type="Pfam" id="PF02518">
    <property type="entry name" value="HATPase_c"/>
    <property type="match status" value="1"/>
</dbReference>
<dbReference type="SMART" id="SM00387">
    <property type="entry name" value="HATPase_c"/>
    <property type="match status" value="1"/>
</dbReference>
<keyword evidence="5" id="KW-0808">Transferase</keyword>
<feature type="transmembrane region" description="Helical" evidence="11">
    <location>
        <begin position="170"/>
        <end position="193"/>
    </location>
</feature>
<dbReference type="PANTHER" id="PTHR45436">
    <property type="entry name" value="SENSOR HISTIDINE KINASE YKOH"/>
    <property type="match status" value="1"/>
</dbReference>
<dbReference type="Gene3D" id="1.10.287.130">
    <property type="match status" value="1"/>
</dbReference>
<evidence type="ECO:0000256" key="10">
    <source>
        <dbReference type="ARBA" id="ARBA00023136"/>
    </source>
</evidence>
<dbReference type="SUPFAM" id="SSF55874">
    <property type="entry name" value="ATPase domain of HSP90 chaperone/DNA topoisomerase II/histidine kinase"/>
    <property type="match status" value="1"/>
</dbReference>
<dbReference type="InterPro" id="IPR005467">
    <property type="entry name" value="His_kinase_dom"/>
</dbReference>
<evidence type="ECO:0000259" key="12">
    <source>
        <dbReference type="PROSITE" id="PS50109"/>
    </source>
</evidence>
<evidence type="ECO:0000256" key="4">
    <source>
        <dbReference type="ARBA" id="ARBA00022553"/>
    </source>
</evidence>
<dbReference type="CDD" id="cd00082">
    <property type="entry name" value="HisKA"/>
    <property type="match status" value="1"/>
</dbReference>
<evidence type="ECO:0000256" key="6">
    <source>
        <dbReference type="ARBA" id="ARBA00022692"/>
    </source>
</evidence>
<evidence type="ECO:0000256" key="8">
    <source>
        <dbReference type="ARBA" id="ARBA00022989"/>
    </source>
</evidence>
<keyword evidence="8 11" id="KW-1133">Transmembrane helix</keyword>
<dbReference type="InterPro" id="IPR004358">
    <property type="entry name" value="Sig_transdc_His_kin-like_C"/>
</dbReference>
<dbReference type="InterPro" id="IPR050428">
    <property type="entry name" value="TCS_sensor_his_kinase"/>
</dbReference>
<keyword evidence="7 14" id="KW-0418">Kinase</keyword>
<keyword evidence="10 11" id="KW-0472">Membrane</keyword>
<feature type="domain" description="HAMP" evidence="13">
    <location>
        <begin position="194"/>
        <end position="247"/>
    </location>
</feature>
<comment type="subcellular location">
    <subcellularLocation>
        <location evidence="2">Membrane</location>
    </subcellularLocation>
</comment>
<evidence type="ECO:0000256" key="9">
    <source>
        <dbReference type="ARBA" id="ARBA00023012"/>
    </source>
</evidence>
<evidence type="ECO:0000256" key="5">
    <source>
        <dbReference type="ARBA" id="ARBA00022679"/>
    </source>
</evidence>
<dbReference type="GO" id="GO:0005886">
    <property type="term" value="C:plasma membrane"/>
    <property type="evidence" value="ECO:0007669"/>
    <property type="project" value="TreeGrafter"/>
</dbReference>
<dbReference type="InterPro" id="IPR036890">
    <property type="entry name" value="HATPase_C_sf"/>
</dbReference>
<dbReference type="PANTHER" id="PTHR45436:SF5">
    <property type="entry name" value="SENSOR HISTIDINE KINASE TRCS"/>
    <property type="match status" value="1"/>
</dbReference>
<feature type="transmembrane region" description="Helical" evidence="11">
    <location>
        <begin position="15"/>
        <end position="35"/>
    </location>
</feature>
<dbReference type="GO" id="GO:0000155">
    <property type="term" value="F:phosphorelay sensor kinase activity"/>
    <property type="evidence" value="ECO:0007669"/>
    <property type="project" value="InterPro"/>
</dbReference>
<dbReference type="FunFam" id="3.30.565.10:FF:000006">
    <property type="entry name" value="Sensor histidine kinase WalK"/>
    <property type="match status" value="1"/>
</dbReference>
<dbReference type="SUPFAM" id="SSF158472">
    <property type="entry name" value="HAMP domain-like"/>
    <property type="match status" value="1"/>
</dbReference>
<dbReference type="SMART" id="SM00388">
    <property type="entry name" value="HisKA"/>
    <property type="match status" value="1"/>
</dbReference>
<comment type="catalytic activity">
    <reaction evidence="1">
        <text>ATP + protein L-histidine = ADP + protein N-phospho-L-histidine.</text>
        <dbReference type="EC" id="2.7.13.3"/>
    </reaction>
</comment>
<protein>
    <recommendedName>
        <fullName evidence="3">histidine kinase</fullName>
        <ecNumber evidence="3">2.7.13.3</ecNumber>
    </recommendedName>
</protein>